<accession>A0A1Y3ASW3</accession>
<dbReference type="PROSITE" id="PS50245">
    <property type="entry name" value="CAP_GLY_2"/>
    <property type="match status" value="1"/>
</dbReference>
<keyword evidence="3" id="KW-1185">Reference proteome</keyword>
<protein>
    <submittedName>
        <fullName evidence="2">CAP-GLY domain containing linker protein-like protein</fullName>
    </submittedName>
</protein>
<proteinExistence type="predicted"/>
<reference evidence="2 3" key="1">
    <citation type="submission" date="2017-03" db="EMBL/GenBank/DDBJ databases">
        <title>Genome Survey of Euroglyphus maynei.</title>
        <authorList>
            <person name="Arlian L.G."/>
            <person name="Morgan M.S."/>
            <person name="Rider S.D."/>
        </authorList>
    </citation>
    <scope>NUCLEOTIDE SEQUENCE [LARGE SCALE GENOMIC DNA]</scope>
    <source>
        <strain evidence="2">Arlian Lab</strain>
        <tissue evidence="2">Whole body</tissue>
    </source>
</reference>
<evidence type="ECO:0000259" key="1">
    <source>
        <dbReference type="PROSITE" id="PS50245"/>
    </source>
</evidence>
<dbReference type="AlphaFoldDB" id="A0A1Y3ASW3"/>
<feature type="domain" description="CAP-Gly" evidence="1">
    <location>
        <begin position="74"/>
        <end position="106"/>
    </location>
</feature>
<organism evidence="2 3">
    <name type="scientific">Euroglyphus maynei</name>
    <name type="common">Mayne's house dust mite</name>
    <dbReference type="NCBI Taxonomy" id="6958"/>
    <lineage>
        <taxon>Eukaryota</taxon>
        <taxon>Metazoa</taxon>
        <taxon>Ecdysozoa</taxon>
        <taxon>Arthropoda</taxon>
        <taxon>Chelicerata</taxon>
        <taxon>Arachnida</taxon>
        <taxon>Acari</taxon>
        <taxon>Acariformes</taxon>
        <taxon>Sarcoptiformes</taxon>
        <taxon>Astigmata</taxon>
        <taxon>Psoroptidia</taxon>
        <taxon>Analgoidea</taxon>
        <taxon>Pyroglyphidae</taxon>
        <taxon>Pyroglyphinae</taxon>
        <taxon>Euroglyphus</taxon>
    </lineage>
</organism>
<dbReference type="Pfam" id="PF01302">
    <property type="entry name" value="CAP_GLY"/>
    <property type="match status" value="1"/>
</dbReference>
<evidence type="ECO:0000313" key="3">
    <source>
        <dbReference type="Proteomes" id="UP000194236"/>
    </source>
</evidence>
<dbReference type="EMBL" id="MUJZ01060450">
    <property type="protein sequence ID" value="OTF71549.1"/>
    <property type="molecule type" value="Genomic_DNA"/>
</dbReference>
<dbReference type="Proteomes" id="UP000194236">
    <property type="component" value="Unassembled WGS sequence"/>
</dbReference>
<sequence length="140" mass="15669">MGIFFFLFTKQKTTVLSPTTHEESSSSDDPLFAEPIAPTLSLGERVAWVRSSGPEFGIVRWIGRMPQITNDWTVGIEFDNAIGSGDGTVEGRRYFVAKENFAKFLPISDLTKVDNYAGRPRSGENGNFFYFSISNKIFQP</sequence>
<name>A0A1Y3ASW3_EURMA</name>
<comment type="caution">
    <text evidence="2">The sequence shown here is derived from an EMBL/GenBank/DDBJ whole genome shotgun (WGS) entry which is preliminary data.</text>
</comment>
<dbReference type="InterPro" id="IPR036859">
    <property type="entry name" value="CAP-Gly_dom_sf"/>
</dbReference>
<dbReference type="SUPFAM" id="SSF74924">
    <property type="entry name" value="Cap-Gly domain"/>
    <property type="match status" value="1"/>
</dbReference>
<dbReference type="Gene3D" id="2.30.30.190">
    <property type="entry name" value="CAP Gly-rich-like domain"/>
    <property type="match status" value="1"/>
</dbReference>
<dbReference type="OrthoDB" id="6623290at2759"/>
<evidence type="ECO:0000313" key="2">
    <source>
        <dbReference type="EMBL" id="OTF71549.1"/>
    </source>
</evidence>
<dbReference type="SMART" id="SM01052">
    <property type="entry name" value="CAP_GLY"/>
    <property type="match status" value="1"/>
</dbReference>
<gene>
    <name evidence="2" type="ORF">BLA29_012058</name>
</gene>
<dbReference type="InterPro" id="IPR000938">
    <property type="entry name" value="CAP-Gly_domain"/>
</dbReference>